<evidence type="ECO:0000256" key="1">
    <source>
        <dbReference type="SAM" id="MobiDB-lite"/>
    </source>
</evidence>
<feature type="non-terminal residue" evidence="2">
    <location>
        <position position="1"/>
    </location>
</feature>
<proteinExistence type="predicted"/>
<dbReference type="EMBL" id="JACEIK010001744">
    <property type="protein sequence ID" value="MCD7471904.1"/>
    <property type="molecule type" value="Genomic_DNA"/>
</dbReference>
<keyword evidence="3" id="KW-1185">Reference proteome</keyword>
<organism evidence="2 3">
    <name type="scientific">Datura stramonium</name>
    <name type="common">Jimsonweed</name>
    <name type="synonym">Common thornapple</name>
    <dbReference type="NCBI Taxonomy" id="4076"/>
    <lineage>
        <taxon>Eukaryota</taxon>
        <taxon>Viridiplantae</taxon>
        <taxon>Streptophyta</taxon>
        <taxon>Embryophyta</taxon>
        <taxon>Tracheophyta</taxon>
        <taxon>Spermatophyta</taxon>
        <taxon>Magnoliopsida</taxon>
        <taxon>eudicotyledons</taxon>
        <taxon>Gunneridae</taxon>
        <taxon>Pentapetalae</taxon>
        <taxon>asterids</taxon>
        <taxon>lamiids</taxon>
        <taxon>Solanales</taxon>
        <taxon>Solanaceae</taxon>
        <taxon>Solanoideae</taxon>
        <taxon>Datureae</taxon>
        <taxon>Datura</taxon>
    </lineage>
</organism>
<accession>A0ABS8TLZ2</accession>
<evidence type="ECO:0000313" key="3">
    <source>
        <dbReference type="Proteomes" id="UP000823775"/>
    </source>
</evidence>
<evidence type="ECO:0000313" key="2">
    <source>
        <dbReference type="EMBL" id="MCD7471904.1"/>
    </source>
</evidence>
<name>A0ABS8TLZ2_DATST</name>
<protein>
    <submittedName>
        <fullName evidence="2">Uncharacterized protein</fullName>
    </submittedName>
</protein>
<reference evidence="2 3" key="1">
    <citation type="journal article" date="2021" name="BMC Genomics">
        <title>Datura genome reveals duplications of psychoactive alkaloid biosynthetic genes and high mutation rate following tissue culture.</title>
        <authorList>
            <person name="Rajewski A."/>
            <person name="Carter-House D."/>
            <person name="Stajich J."/>
            <person name="Litt A."/>
        </authorList>
    </citation>
    <scope>NUCLEOTIDE SEQUENCE [LARGE SCALE GENOMIC DNA]</scope>
    <source>
        <strain evidence="2">AR-01</strain>
    </source>
</reference>
<gene>
    <name evidence="2" type="ORF">HAX54_012694</name>
</gene>
<feature type="region of interest" description="Disordered" evidence="1">
    <location>
        <begin position="46"/>
        <end position="97"/>
    </location>
</feature>
<dbReference type="Proteomes" id="UP000823775">
    <property type="component" value="Unassembled WGS sequence"/>
</dbReference>
<sequence>ICVEAQTRLLVGEEMLSELSTQRISRNNCTSDRFDIDLKRGRLDDRTDTTRECDNEQVPPSANGANGLGHTKLKNHRARGPNNLFRLGHTQKGRRPSITETCEAHVDTPKQSSQRDPTMIQLETQLWELKEMAAKFLDSFAEWEAST</sequence>
<comment type="caution">
    <text evidence="2">The sequence shown here is derived from an EMBL/GenBank/DDBJ whole genome shotgun (WGS) entry which is preliminary data.</text>
</comment>